<dbReference type="NCBIfam" id="TIGR01484">
    <property type="entry name" value="HAD-SF-IIB"/>
    <property type="match status" value="1"/>
</dbReference>
<dbReference type="Proteomes" id="UP001519307">
    <property type="component" value="Unassembled WGS sequence"/>
</dbReference>
<dbReference type="InterPro" id="IPR036412">
    <property type="entry name" value="HAD-like_sf"/>
</dbReference>
<accession>A0ABS4KT54</accession>
<reference evidence="1 2" key="1">
    <citation type="submission" date="2021-03" db="EMBL/GenBank/DDBJ databases">
        <title>Genomic Encyclopedia of Type Strains, Phase IV (KMG-IV): sequencing the most valuable type-strain genomes for metagenomic binning, comparative biology and taxonomic classification.</title>
        <authorList>
            <person name="Goeker M."/>
        </authorList>
    </citation>
    <scope>NUCLEOTIDE SEQUENCE [LARGE SCALE GENOMIC DNA]</scope>
    <source>
        <strain evidence="1 2">DSM 28783</strain>
    </source>
</reference>
<keyword evidence="2" id="KW-1185">Reference proteome</keyword>
<dbReference type="PANTHER" id="PTHR10000">
    <property type="entry name" value="PHOSPHOSERINE PHOSPHATASE"/>
    <property type="match status" value="1"/>
</dbReference>
<comment type="caution">
    <text evidence="1">The sequence shown here is derived from an EMBL/GenBank/DDBJ whole genome shotgun (WGS) entry which is preliminary data.</text>
</comment>
<protein>
    <submittedName>
        <fullName evidence="1">Cof subfamily protein (Haloacid dehalogenase superfamily)</fullName>
    </submittedName>
</protein>
<dbReference type="Gene3D" id="3.30.1240.10">
    <property type="match status" value="1"/>
</dbReference>
<dbReference type="PANTHER" id="PTHR10000:SF8">
    <property type="entry name" value="HAD SUPERFAMILY HYDROLASE-LIKE, TYPE 3"/>
    <property type="match status" value="1"/>
</dbReference>
<dbReference type="SFLD" id="SFLDS00003">
    <property type="entry name" value="Haloacid_Dehalogenase"/>
    <property type="match status" value="1"/>
</dbReference>
<dbReference type="InterPro" id="IPR023214">
    <property type="entry name" value="HAD_sf"/>
</dbReference>
<dbReference type="InterPro" id="IPR006379">
    <property type="entry name" value="HAD-SF_hydro_IIB"/>
</dbReference>
<dbReference type="CDD" id="cd07516">
    <property type="entry name" value="HAD_Pase"/>
    <property type="match status" value="1"/>
</dbReference>
<dbReference type="SUPFAM" id="SSF56784">
    <property type="entry name" value="HAD-like"/>
    <property type="match status" value="1"/>
</dbReference>
<proteinExistence type="predicted"/>
<dbReference type="RefSeq" id="WP_209700961.1">
    <property type="nucleotide sequence ID" value="NZ_JAGGLM010000002.1"/>
</dbReference>
<dbReference type="Gene3D" id="3.40.50.1000">
    <property type="entry name" value="HAD superfamily/HAD-like"/>
    <property type="match status" value="1"/>
</dbReference>
<dbReference type="SFLD" id="SFLDG01140">
    <property type="entry name" value="C2.B:_Phosphomannomutase_and_P"/>
    <property type="match status" value="1"/>
</dbReference>
<sequence>MKYKLVAVDLDGTLLDDEKAICEYNIDRIRKAISLGVKFVLASGRVPTGVKIYSETVAKNQPVICCNGSILLDNKRKIIYSSPINKNSIFKVIDILRENKDTYYHFYDEDIMYTEKFAMSTEKFYEFNKKIDRNYRMEIRIIPDSKEFIEKSLKSINKIVVVDDDIDYLNELRKSIEKIEDLEVTSSDIRNIEIMNKGISKGRGLTLLSRYYNIRMEECIAVGNDENDISMIKTAGLGAAVANATQKVKEYADYITLKDNNDGAIGEIIDKFILN</sequence>
<organism evidence="1 2">
    <name type="scientific">Clostridium algifaecis</name>
    <dbReference type="NCBI Taxonomy" id="1472040"/>
    <lineage>
        <taxon>Bacteria</taxon>
        <taxon>Bacillati</taxon>
        <taxon>Bacillota</taxon>
        <taxon>Clostridia</taxon>
        <taxon>Eubacteriales</taxon>
        <taxon>Clostridiaceae</taxon>
        <taxon>Clostridium</taxon>
    </lineage>
</organism>
<dbReference type="InterPro" id="IPR000150">
    <property type="entry name" value="Cof"/>
</dbReference>
<gene>
    <name evidence="1" type="ORF">J2Z42_000699</name>
</gene>
<evidence type="ECO:0000313" key="2">
    <source>
        <dbReference type="Proteomes" id="UP001519307"/>
    </source>
</evidence>
<dbReference type="Pfam" id="PF08282">
    <property type="entry name" value="Hydrolase_3"/>
    <property type="match status" value="1"/>
</dbReference>
<dbReference type="EMBL" id="JAGGLM010000002">
    <property type="protein sequence ID" value="MBP2032034.1"/>
    <property type="molecule type" value="Genomic_DNA"/>
</dbReference>
<name>A0ABS4KT54_9CLOT</name>
<evidence type="ECO:0000313" key="1">
    <source>
        <dbReference type="EMBL" id="MBP2032034.1"/>
    </source>
</evidence>
<dbReference type="NCBIfam" id="TIGR00099">
    <property type="entry name" value="Cof-subfamily"/>
    <property type="match status" value="1"/>
</dbReference>